<reference evidence="2" key="1">
    <citation type="submission" date="2014-06" db="EMBL/GenBank/DDBJ databases">
        <authorList>
            <person name="Berkman P.J."/>
        </authorList>
    </citation>
    <scope>NUCLEOTIDE SEQUENCE [LARGE SCALE GENOMIC DNA]</scope>
</reference>
<keyword evidence="2" id="KW-1185">Reference proteome</keyword>
<feature type="non-terminal residue" evidence="1">
    <location>
        <position position="1"/>
    </location>
</feature>
<evidence type="ECO:0000313" key="1">
    <source>
        <dbReference type="EMBL" id="CDR99949.1"/>
    </source>
</evidence>
<sequence length="87" mass="9657">HQSLDSTWTGHPSTTLCSPYLSAAAPKALEGGGDLEINLLTELMMLPLDQTLQSLEGVALQNSTEGELIQHRIHELLVELYRFRRSL</sequence>
<evidence type="ECO:0000313" key="2">
    <source>
        <dbReference type="Proteomes" id="UP000242770"/>
    </source>
</evidence>
<gene>
    <name evidence="1" type="primary">SSCI32080.1</name>
</gene>
<dbReference type="AlphaFoldDB" id="A0A0F7RXZ7"/>
<dbReference type="EMBL" id="CCFA01001773">
    <property type="protein sequence ID" value="CDR99949.1"/>
    <property type="molecule type" value="Genomic_DNA"/>
</dbReference>
<accession>A0A0F7RXZ7</accession>
<organism evidence="1 2">
    <name type="scientific">Sporisorium scitamineum</name>
    <dbReference type="NCBI Taxonomy" id="49012"/>
    <lineage>
        <taxon>Eukaryota</taxon>
        <taxon>Fungi</taxon>
        <taxon>Dikarya</taxon>
        <taxon>Basidiomycota</taxon>
        <taxon>Ustilaginomycotina</taxon>
        <taxon>Ustilaginomycetes</taxon>
        <taxon>Ustilaginales</taxon>
        <taxon>Ustilaginaceae</taxon>
        <taxon>Sporisorium</taxon>
    </lineage>
</organism>
<proteinExistence type="predicted"/>
<name>A0A0F7RXZ7_9BASI</name>
<dbReference type="Proteomes" id="UP000242770">
    <property type="component" value="Unassembled WGS sequence"/>
</dbReference>
<protein>
    <submittedName>
        <fullName evidence="1">Uncharacterized protein</fullName>
    </submittedName>
</protein>